<accession>A0A9Q1JT98</accession>
<reference evidence="2" key="1">
    <citation type="submission" date="2022-04" db="EMBL/GenBank/DDBJ databases">
        <title>Carnegiea gigantea Genome sequencing and assembly v2.</title>
        <authorList>
            <person name="Copetti D."/>
            <person name="Sanderson M.J."/>
            <person name="Burquez A."/>
            <person name="Wojciechowski M.F."/>
        </authorList>
    </citation>
    <scope>NUCLEOTIDE SEQUENCE</scope>
    <source>
        <strain evidence="2">SGP5-SGP5p</strain>
        <tissue evidence="2">Aerial part</tissue>
    </source>
</reference>
<evidence type="ECO:0000256" key="1">
    <source>
        <dbReference type="SAM" id="MobiDB-lite"/>
    </source>
</evidence>
<comment type="caution">
    <text evidence="2">The sequence shown here is derived from an EMBL/GenBank/DDBJ whole genome shotgun (WGS) entry which is preliminary data.</text>
</comment>
<evidence type="ECO:0000313" key="2">
    <source>
        <dbReference type="EMBL" id="KAJ8430597.1"/>
    </source>
</evidence>
<proteinExistence type="predicted"/>
<name>A0A9Q1JT98_9CARY</name>
<feature type="region of interest" description="Disordered" evidence="1">
    <location>
        <begin position="146"/>
        <end position="173"/>
    </location>
</feature>
<organism evidence="2 3">
    <name type="scientific">Carnegiea gigantea</name>
    <dbReference type="NCBI Taxonomy" id="171969"/>
    <lineage>
        <taxon>Eukaryota</taxon>
        <taxon>Viridiplantae</taxon>
        <taxon>Streptophyta</taxon>
        <taxon>Embryophyta</taxon>
        <taxon>Tracheophyta</taxon>
        <taxon>Spermatophyta</taxon>
        <taxon>Magnoliopsida</taxon>
        <taxon>eudicotyledons</taxon>
        <taxon>Gunneridae</taxon>
        <taxon>Pentapetalae</taxon>
        <taxon>Caryophyllales</taxon>
        <taxon>Cactineae</taxon>
        <taxon>Cactaceae</taxon>
        <taxon>Cactoideae</taxon>
        <taxon>Echinocereeae</taxon>
        <taxon>Carnegiea</taxon>
    </lineage>
</organism>
<feature type="region of interest" description="Disordered" evidence="1">
    <location>
        <begin position="243"/>
        <end position="267"/>
    </location>
</feature>
<keyword evidence="3" id="KW-1185">Reference proteome</keyword>
<feature type="compositionally biased region" description="Acidic residues" evidence="1">
    <location>
        <begin position="243"/>
        <end position="252"/>
    </location>
</feature>
<sequence length="267" mass="29575">MKGPTKDITFTNIQYIYHVIPGLSMEDGIRPLKTDCDSLDMAECVRKTKKIIAYIVHKVDVPLVIHVALPSCEAWKETCTLKQPKSAYRKRVRHMGSKRTSPRGKVPPSNAKDVTSKEKGPIAIVNNSGSKEKGLVVAAEVSSLRQKASSASSKGRSPIEIISPTTTKPSSQKERASLLLLKDDRPDSPILWGDLVVSGSSRTSVYEPNSNELEDVDCNEDAISKDKTKRKCNDAIERNDDDLLETEDDVLEDELHNVEDTEISDEE</sequence>
<gene>
    <name evidence="2" type="ORF">Cgig2_001682</name>
</gene>
<protein>
    <submittedName>
        <fullName evidence="2">Uncharacterized protein</fullName>
    </submittedName>
</protein>
<dbReference type="EMBL" id="JAKOGI010000780">
    <property type="protein sequence ID" value="KAJ8430597.1"/>
    <property type="molecule type" value="Genomic_DNA"/>
</dbReference>
<feature type="compositionally biased region" description="Basic residues" evidence="1">
    <location>
        <begin position="87"/>
        <end position="102"/>
    </location>
</feature>
<dbReference type="AlphaFoldDB" id="A0A9Q1JT98"/>
<feature type="region of interest" description="Disordered" evidence="1">
    <location>
        <begin position="86"/>
        <end position="119"/>
    </location>
</feature>
<dbReference type="Proteomes" id="UP001153076">
    <property type="component" value="Unassembled WGS sequence"/>
</dbReference>
<evidence type="ECO:0000313" key="3">
    <source>
        <dbReference type="Proteomes" id="UP001153076"/>
    </source>
</evidence>